<keyword evidence="1" id="KW-0812">Transmembrane</keyword>
<proteinExistence type="predicted"/>
<dbReference type="PANTHER" id="PTHR40278:SF1">
    <property type="entry name" value="DNA UTILIZATION PROTEIN HOFN"/>
    <property type="match status" value="1"/>
</dbReference>
<accession>A0A0G0YI32</accession>
<dbReference type="EMBL" id="LCBL01000003">
    <property type="protein sequence ID" value="KKS09191.1"/>
    <property type="molecule type" value="Genomic_DNA"/>
</dbReference>
<dbReference type="Pfam" id="PF05137">
    <property type="entry name" value="PilN"/>
    <property type="match status" value="1"/>
</dbReference>
<dbReference type="InterPro" id="IPR007813">
    <property type="entry name" value="PilN"/>
</dbReference>
<organism evidence="2 3">
    <name type="scientific">candidate division CPR2 bacterium GW2011_GWC1_41_48</name>
    <dbReference type="NCBI Taxonomy" id="1618344"/>
    <lineage>
        <taxon>Bacteria</taxon>
        <taxon>Bacteria division CPR2</taxon>
    </lineage>
</organism>
<dbReference type="InterPro" id="IPR052534">
    <property type="entry name" value="Extracell_DNA_Util/SecSys_Comp"/>
</dbReference>
<reference evidence="2 3" key="1">
    <citation type="journal article" date="2015" name="Nature">
        <title>rRNA introns, odd ribosomes, and small enigmatic genomes across a large radiation of phyla.</title>
        <authorList>
            <person name="Brown C.T."/>
            <person name="Hug L.A."/>
            <person name="Thomas B.C."/>
            <person name="Sharon I."/>
            <person name="Castelle C.J."/>
            <person name="Singh A."/>
            <person name="Wilkins M.J."/>
            <person name="Williams K.H."/>
            <person name="Banfield J.F."/>
        </authorList>
    </citation>
    <scope>NUCLEOTIDE SEQUENCE [LARGE SCALE GENOMIC DNA]</scope>
</reference>
<dbReference type="Proteomes" id="UP000033869">
    <property type="component" value="Unassembled WGS sequence"/>
</dbReference>
<evidence type="ECO:0008006" key="4">
    <source>
        <dbReference type="Google" id="ProtNLM"/>
    </source>
</evidence>
<keyword evidence="1" id="KW-0472">Membrane</keyword>
<sequence length="192" mass="22132">MLSVNLLPPQYKKEVELSKDNRKKLSKIFISTVILVFVLALSGGSYLYFNQIVREKTDAISKLDPQINDLGKTEKKFTSLQGRIELLKTLVNDHLYWNDLYETIYASLPTDVKFNQIILNSDLKKSQQITGISPDLERIATFRETLENNNFMSEVKIETISYSDNTNDKGYSFKINFKLSKEAFAMQKEGNR</sequence>
<feature type="transmembrane region" description="Helical" evidence="1">
    <location>
        <begin position="28"/>
        <end position="49"/>
    </location>
</feature>
<gene>
    <name evidence="2" type="ORF">UU65_C0003G0246</name>
</gene>
<dbReference type="AlphaFoldDB" id="A0A0G0YI32"/>
<protein>
    <recommendedName>
        <fullName evidence="4">Fimbrial assembly family protein</fullName>
    </recommendedName>
</protein>
<evidence type="ECO:0000313" key="3">
    <source>
        <dbReference type="Proteomes" id="UP000033869"/>
    </source>
</evidence>
<name>A0A0G0YI32_UNCC2</name>
<keyword evidence="1" id="KW-1133">Transmembrane helix</keyword>
<comment type="caution">
    <text evidence="2">The sequence shown here is derived from an EMBL/GenBank/DDBJ whole genome shotgun (WGS) entry which is preliminary data.</text>
</comment>
<evidence type="ECO:0000256" key="1">
    <source>
        <dbReference type="SAM" id="Phobius"/>
    </source>
</evidence>
<evidence type="ECO:0000313" key="2">
    <source>
        <dbReference type="EMBL" id="KKS09191.1"/>
    </source>
</evidence>
<dbReference type="PANTHER" id="PTHR40278">
    <property type="entry name" value="DNA UTILIZATION PROTEIN HOFN"/>
    <property type="match status" value="1"/>
</dbReference>